<dbReference type="GO" id="GO:0003677">
    <property type="term" value="F:DNA binding"/>
    <property type="evidence" value="ECO:0007669"/>
    <property type="project" value="InterPro"/>
</dbReference>
<dbReference type="RefSeq" id="WP_120383647.1">
    <property type="nucleotide sequence ID" value="NZ_RAXT01000010.1"/>
</dbReference>
<dbReference type="InterPro" id="IPR036388">
    <property type="entry name" value="WH-like_DNA-bd_sf"/>
</dbReference>
<dbReference type="GO" id="GO:0006355">
    <property type="term" value="P:regulation of DNA-templated transcription"/>
    <property type="evidence" value="ECO:0007669"/>
    <property type="project" value="InterPro"/>
</dbReference>
<dbReference type="SMART" id="SM00421">
    <property type="entry name" value="HTH_LUXR"/>
    <property type="match status" value="1"/>
</dbReference>
<dbReference type="InterPro" id="IPR000792">
    <property type="entry name" value="Tscrpt_reg_LuxR_C"/>
</dbReference>
<dbReference type="Gene3D" id="1.10.10.10">
    <property type="entry name" value="Winged helix-like DNA-binding domain superfamily/Winged helix DNA-binding domain"/>
    <property type="match status" value="1"/>
</dbReference>
<dbReference type="AlphaFoldDB" id="A0A3A8F861"/>
<dbReference type="OrthoDB" id="5497412at2"/>
<dbReference type="SUPFAM" id="SSF46894">
    <property type="entry name" value="C-terminal effector domain of the bipartite response regulators"/>
    <property type="match status" value="1"/>
</dbReference>
<dbReference type="Proteomes" id="UP000280405">
    <property type="component" value="Unassembled WGS sequence"/>
</dbReference>
<gene>
    <name evidence="2" type="ORF">D7V20_07270</name>
</gene>
<feature type="domain" description="HTH luxR-type" evidence="1">
    <location>
        <begin position="320"/>
        <end position="377"/>
    </location>
</feature>
<comment type="caution">
    <text evidence="2">The sequence shown here is derived from an EMBL/GenBank/DDBJ whole genome shotgun (WGS) entry which is preliminary data.</text>
</comment>
<reference evidence="2 3" key="1">
    <citation type="submission" date="2018-09" db="EMBL/GenBank/DDBJ databases">
        <title>The draft genome of Acinetobacter spp. strains.</title>
        <authorList>
            <person name="Qin J."/>
            <person name="Feng Y."/>
            <person name="Zong Z."/>
        </authorList>
    </citation>
    <scope>NUCLEOTIDE SEQUENCE [LARGE SCALE GENOMIC DNA]</scope>
    <source>
        <strain evidence="2 3">WCHAc060115</strain>
    </source>
</reference>
<accession>A0A3A8F861</accession>
<protein>
    <submittedName>
        <fullName evidence="2">Helix-turn-helix transcriptional regulator</fullName>
    </submittedName>
</protein>
<dbReference type="InterPro" id="IPR016032">
    <property type="entry name" value="Sig_transdc_resp-reg_C-effctor"/>
</dbReference>
<evidence type="ECO:0000259" key="1">
    <source>
        <dbReference type="SMART" id="SM00421"/>
    </source>
</evidence>
<proteinExistence type="predicted"/>
<name>A0A3A8F861_9GAMM</name>
<keyword evidence="3" id="KW-1185">Reference proteome</keyword>
<sequence length="390" mass="45016">MTYREYYDELVELIYKIPIQNDGWGIFLARLNQVMDSSAIHVIGMDLKYNAFSYSRAISLNTEEESASIEVNYIQNYIKNDPRWVDVLNKQQTGWYQCHHFIDDATMESSEVYKNILEPNQIRYSAVHELIQDDRLCVIIGINTSKQRAPLNQDELDFLDQLVVHLKRIAVIQRYIFEFSSKAIIGYSLIDKLSQPIILINLDCKVVHLNTSAQQLIQKTKVVNICDDQLLLPQPFQQKLASNLQNIECLFRQKSDHLHDVIKDGCIKLDDGNGGKIYIFATLLISEHELKTFGIRPTVMLTIYHPKYSPTINSHLLHTAFNLTPAESRVAILLLEGFVAKEISIKNNVSIDTVRKQIKEILRKTDTNRQSDLVKLLLSMPKYFNEILTE</sequence>
<organism evidence="2 3">
    <name type="scientific">Acinetobacter rongchengensis</name>
    <dbReference type="NCBI Taxonomy" id="2419601"/>
    <lineage>
        <taxon>Bacteria</taxon>
        <taxon>Pseudomonadati</taxon>
        <taxon>Pseudomonadota</taxon>
        <taxon>Gammaproteobacteria</taxon>
        <taxon>Moraxellales</taxon>
        <taxon>Moraxellaceae</taxon>
        <taxon>Acinetobacter</taxon>
    </lineage>
</organism>
<evidence type="ECO:0000313" key="3">
    <source>
        <dbReference type="Proteomes" id="UP000280405"/>
    </source>
</evidence>
<evidence type="ECO:0000313" key="2">
    <source>
        <dbReference type="EMBL" id="RKG38554.1"/>
    </source>
</evidence>
<dbReference type="EMBL" id="RAXT01000010">
    <property type="protein sequence ID" value="RKG38554.1"/>
    <property type="molecule type" value="Genomic_DNA"/>
</dbReference>